<dbReference type="EMBL" id="UHIV01000007">
    <property type="protein sequence ID" value="SUP61471.1"/>
    <property type="molecule type" value="Genomic_DNA"/>
</dbReference>
<protein>
    <submittedName>
        <fullName evidence="1">S-adenosylmethionine:tRNA ribosyltransferase-isomerase</fullName>
        <ecNumber evidence="1">5.-.-.-</ecNumber>
    </submittedName>
</protein>
<sequence>MEGVVTEELEHGGRMVEFHYDGIFLEILEELGEMPLPPYIKENWMIKNVIKLFIQK</sequence>
<dbReference type="AlphaFoldDB" id="A0A380P8B9"/>
<organism evidence="1 2">
    <name type="scientific">Weissella viridescens</name>
    <name type="common">Lactobacillus viridescens</name>
    <dbReference type="NCBI Taxonomy" id="1629"/>
    <lineage>
        <taxon>Bacteria</taxon>
        <taxon>Bacillati</taxon>
        <taxon>Bacillota</taxon>
        <taxon>Bacilli</taxon>
        <taxon>Lactobacillales</taxon>
        <taxon>Lactobacillaceae</taxon>
        <taxon>Weissella</taxon>
    </lineage>
</organism>
<keyword evidence="1" id="KW-0808">Transferase</keyword>
<evidence type="ECO:0000313" key="1">
    <source>
        <dbReference type="EMBL" id="SUP61471.1"/>
    </source>
</evidence>
<dbReference type="GO" id="GO:0016740">
    <property type="term" value="F:transferase activity"/>
    <property type="evidence" value="ECO:0007669"/>
    <property type="project" value="UniProtKB-KW"/>
</dbReference>
<dbReference type="Pfam" id="PF02547">
    <property type="entry name" value="Queuosine_synth"/>
    <property type="match status" value="1"/>
</dbReference>
<evidence type="ECO:0000313" key="2">
    <source>
        <dbReference type="Proteomes" id="UP000254621"/>
    </source>
</evidence>
<gene>
    <name evidence="1" type="primary">queA_1</name>
    <name evidence="1" type="ORF">NCTC13645_02628</name>
</gene>
<dbReference type="InterPro" id="IPR003699">
    <property type="entry name" value="QueA"/>
</dbReference>
<dbReference type="EC" id="5.-.-.-" evidence="1"/>
<dbReference type="InterPro" id="IPR036100">
    <property type="entry name" value="QueA_sf"/>
</dbReference>
<proteinExistence type="predicted"/>
<keyword evidence="1" id="KW-0413">Isomerase</keyword>
<dbReference type="SUPFAM" id="SSF111337">
    <property type="entry name" value="QueA-like"/>
    <property type="match status" value="1"/>
</dbReference>
<dbReference type="InterPro" id="IPR042119">
    <property type="entry name" value="QueA_dom2"/>
</dbReference>
<dbReference type="GO" id="GO:0016853">
    <property type="term" value="F:isomerase activity"/>
    <property type="evidence" value="ECO:0007669"/>
    <property type="project" value="UniProtKB-KW"/>
</dbReference>
<reference evidence="1 2" key="1">
    <citation type="submission" date="2018-06" db="EMBL/GenBank/DDBJ databases">
        <authorList>
            <consortium name="Pathogen Informatics"/>
            <person name="Doyle S."/>
        </authorList>
    </citation>
    <scope>NUCLEOTIDE SEQUENCE [LARGE SCALE GENOMIC DNA]</scope>
    <source>
        <strain evidence="1 2">NCTC13645</strain>
    </source>
</reference>
<dbReference type="Proteomes" id="UP000254621">
    <property type="component" value="Unassembled WGS sequence"/>
</dbReference>
<dbReference type="Gene3D" id="2.40.10.240">
    <property type="entry name" value="QueA-like"/>
    <property type="match status" value="1"/>
</dbReference>
<accession>A0A380P8B9</accession>
<name>A0A380P8B9_WEIVI</name>